<proteinExistence type="inferred from homology"/>
<evidence type="ECO:0000256" key="9">
    <source>
        <dbReference type="SAM" id="Phobius"/>
    </source>
</evidence>
<feature type="transmembrane region" description="Helical" evidence="9">
    <location>
        <begin position="98"/>
        <end position="117"/>
    </location>
</feature>
<sequence precursor="true">MDPYFSALVQMAVSGGLMGMAYALVAYGFQLTYAAGKAVNFGQGELVMLGAFTGISLTHIGLPYWVSVIGAMVSGAALGWFVERVAVRLAFQQRNEGWILLTIIIGLFGVSAAENIWGRDDMPYPAPWPDTPIDLSGISVTWHELAVAAGALGIMALVELAKRYTMAGIAVQGVSADPDAAELCGIRSTSAISLSWVVSGIAAGFAGTIIGPVTTVGPTMAAALTLKAFSVAVVAGFNSGFGLLIAGILLGTTENLSGFVLGSGWRETPGLVLLILALVFRPQGIFGKKIIKKV</sequence>
<comment type="subcellular location">
    <subcellularLocation>
        <location evidence="1">Cell membrane</location>
        <topology evidence="1">Multi-pass membrane protein</topology>
    </subcellularLocation>
</comment>
<dbReference type="eggNOG" id="COG0559">
    <property type="taxonomic scope" value="Bacteria"/>
</dbReference>
<evidence type="ECO:0000256" key="2">
    <source>
        <dbReference type="ARBA" id="ARBA00022448"/>
    </source>
</evidence>
<dbReference type="AlphaFoldDB" id="A1BH27"/>
<gene>
    <name evidence="10" type="ordered locus">Cpha266_1683</name>
</gene>
<reference evidence="10 11" key="1">
    <citation type="submission" date="2006-12" db="EMBL/GenBank/DDBJ databases">
        <title>Complete sequence of Chlorobium phaeobacteroides DSM 266.</title>
        <authorList>
            <consortium name="US DOE Joint Genome Institute"/>
            <person name="Copeland A."/>
            <person name="Lucas S."/>
            <person name="Lapidus A."/>
            <person name="Barry K."/>
            <person name="Detter J.C."/>
            <person name="Glavina del Rio T."/>
            <person name="Hammon N."/>
            <person name="Israni S."/>
            <person name="Pitluck S."/>
            <person name="Goltsman E."/>
            <person name="Schmutz J."/>
            <person name="Larimer F."/>
            <person name="Land M."/>
            <person name="Hauser L."/>
            <person name="Mikhailova N."/>
            <person name="Li T."/>
            <person name="Overmann J."/>
            <person name="Bryant D.A."/>
            <person name="Richardson P."/>
        </authorList>
    </citation>
    <scope>NUCLEOTIDE SEQUENCE [LARGE SCALE GENOMIC DNA]</scope>
    <source>
        <strain evidence="10 11">DSM 266</strain>
    </source>
</reference>
<dbReference type="InterPro" id="IPR001851">
    <property type="entry name" value="ABC_transp_permease"/>
</dbReference>
<keyword evidence="3" id="KW-1003">Cell membrane</keyword>
<dbReference type="PANTHER" id="PTHR11795">
    <property type="entry name" value="BRANCHED-CHAIN AMINO ACID TRANSPORT SYSTEM PERMEASE PROTEIN LIVH"/>
    <property type="match status" value="1"/>
</dbReference>
<feature type="transmembrane region" description="Helical" evidence="9">
    <location>
        <begin position="12"/>
        <end position="34"/>
    </location>
</feature>
<feature type="transmembrane region" description="Helical" evidence="9">
    <location>
        <begin position="72"/>
        <end position="91"/>
    </location>
</feature>
<dbReference type="KEGG" id="cph:Cpha266_1683"/>
<dbReference type="GO" id="GO:0022857">
    <property type="term" value="F:transmembrane transporter activity"/>
    <property type="evidence" value="ECO:0007669"/>
    <property type="project" value="InterPro"/>
</dbReference>
<dbReference type="EMBL" id="CP000492">
    <property type="protein sequence ID" value="ABL65704.1"/>
    <property type="molecule type" value="Genomic_DNA"/>
</dbReference>
<dbReference type="GO" id="GO:0006865">
    <property type="term" value="P:amino acid transport"/>
    <property type="evidence" value="ECO:0007669"/>
    <property type="project" value="UniProtKB-KW"/>
</dbReference>
<evidence type="ECO:0000256" key="7">
    <source>
        <dbReference type="ARBA" id="ARBA00023136"/>
    </source>
</evidence>
<comment type="similarity">
    <text evidence="8">Belongs to the binding-protein-dependent transport system permease family. LivHM subfamily.</text>
</comment>
<dbReference type="GO" id="GO:0005886">
    <property type="term" value="C:plasma membrane"/>
    <property type="evidence" value="ECO:0007669"/>
    <property type="project" value="UniProtKB-SubCell"/>
</dbReference>
<keyword evidence="6 9" id="KW-1133">Transmembrane helix</keyword>
<dbReference type="HOGENOM" id="CLU_039929_1_1_10"/>
<accession>A1BH27</accession>
<name>A1BH27_CHLPD</name>
<evidence type="ECO:0000313" key="11">
    <source>
        <dbReference type="Proteomes" id="UP000008701"/>
    </source>
</evidence>
<evidence type="ECO:0000256" key="3">
    <source>
        <dbReference type="ARBA" id="ARBA00022475"/>
    </source>
</evidence>
<evidence type="ECO:0000313" key="10">
    <source>
        <dbReference type="EMBL" id="ABL65704.1"/>
    </source>
</evidence>
<keyword evidence="4 9" id="KW-0812">Transmembrane</keyword>
<keyword evidence="7 9" id="KW-0472">Membrane</keyword>
<protein>
    <submittedName>
        <fullName evidence="10">Amino acid/amide ABC transporter membrane protein 1, HAAT family</fullName>
    </submittedName>
</protein>
<dbReference type="RefSeq" id="WP_011745513.1">
    <property type="nucleotide sequence ID" value="NC_008639.1"/>
</dbReference>
<feature type="transmembrane region" description="Helical" evidence="9">
    <location>
        <begin position="228"/>
        <end position="250"/>
    </location>
</feature>
<feature type="transmembrane region" description="Helical" evidence="9">
    <location>
        <begin position="137"/>
        <end position="158"/>
    </location>
</feature>
<evidence type="ECO:0000256" key="1">
    <source>
        <dbReference type="ARBA" id="ARBA00004651"/>
    </source>
</evidence>
<evidence type="ECO:0000256" key="8">
    <source>
        <dbReference type="ARBA" id="ARBA00037998"/>
    </source>
</evidence>
<evidence type="ECO:0000256" key="5">
    <source>
        <dbReference type="ARBA" id="ARBA00022970"/>
    </source>
</evidence>
<dbReference type="InterPro" id="IPR052157">
    <property type="entry name" value="BCAA_transport_permease"/>
</dbReference>
<keyword evidence="11" id="KW-1185">Reference proteome</keyword>
<organism evidence="10 11">
    <name type="scientific">Chlorobium phaeobacteroides (strain DSM 266 / SMG 266 / 2430)</name>
    <dbReference type="NCBI Taxonomy" id="290317"/>
    <lineage>
        <taxon>Bacteria</taxon>
        <taxon>Pseudomonadati</taxon>
        <taxon>Chlorobiota</taxon>
        <taxon>Chlorobiia</taxon>
        <taxon>Chlorobiales</taxon>
        <taxon>Chlorobiaceae</taxon>
        <taxon>Chlorobium/Pelodictyon group</taxon>
        <taxon>Chlorobium</taxon>
    </lineage>
</organism>
<keyword evidence="5" id="KW-0029">Amino-acid transport</keyword>
<evidence type="ECO:0000256" key="4">
    <source>
        <dbReference type="ARBA" id="ARBA00022692"/>
    </source>
</evidence>
<dbReference type="PANTHER" id="PTHR11795:SF451">
    <property type="entry name" value="ABC TRANSPORTER PERMEASE PROTEIN"/>
    <property type="match status" value="1"/>
</dbReference>
<dbReference type="STRING" id="290317.Cpha266_1683"/>
<dbReference type="OrthoDB" id="9807115at2"/>
<keyword evidence="2" id="KW-0813">Transport</keyword>
<dbReference type="Proteomes" id="UP000008701">
    <property type="component" value="Chromosome"/>
</dbReference>
<evidence type="ECO:0000256" key="6">
    <source>
        <dbReference type="ARBA" id="ARBA00022989"/>
    </source>
</evidence>
<dbReference type="Pfam" id="PF02653">
    <property type="entry name" value="BPD_transp_2"/>
    <property type="match status" value="1"/>
</dbReference>
<dbReference type="CDD" id="cd06582">
    <property type="entry name" value="TM_PBP1_LivH_like"/>
    <property type="match status" value="1"/>
</dbReference>